<protein>
    <submittedName>
        <fullName evidence="12">Piso0_001926 protein</fullName>
    </submittedName>
</protein>
<dbReference type="eggNOG" id="KOG2568">
    <property type="taxonomic scope" value="Eukaryota"/>
</dbReference>
<feature type="transmembrane region" description="Helical" evidence="8">
    <location>
        <begin position="195"/>
        <end position="215"/>
    </location>
</feature>
<reference evidence="12 13" key="1">
    <citation type="journal article" date="2012" name="G3 (Bethesda)">
        <title>Pichia sorbitophila, an interspecies yeast hybrid reveals early steps of genome resolution following polyploidization.</title>
        <authorList>
            <person name="Leh Louis V."/>
            <person name="Despons L."/>
            <person name="Friedrich A."/>
            <person name="Martin T."/>
            <person name="Durrens P."/>
            <person name="Casaregola S."/>
            <person name="Neuveglise C."/>
            <person name="Fairhead C."/>
            <person name="Marck C."/>
            <person name="Cruz J.A."/>
            <person name="Straub M.L."/>
            <person name="Kugler V."/>
            <person name="Sacerdot C."/>
            <person name="Uzunov Z."/>
            <person name="Thierry A."/>
            <person name="Weiss S."/>
            <person name="Bleykasten C."/>
            <person name="De Montigny J."/>
            <person name="Jacques N."/>
            <person name="Jung P."/>
            <person name="Lemaire M."/>
            <person name="Mallet S."/>
            <person name="Morel G."/>
            <person name="Richard G.F."/>
            <person name="Sarkar A."/>
            <person name="Savel G."/>
            <person name="Schacherer J."/>
            <person name="Seret M.L."/>
            <person name="Talla E."/>
            <person name="Samson G."/>
            <person name="Jubin C."/>
            <person name="Poulain J."/>
            <person name="Vacherie B."/>
            <person name="Barbe V."/>
            <person name="Pelletier E."/>
            <person name="Sherman D.J."/>
            <person name="Westhof E."/>
            <person name="Weissenbach J."/>
            <person name="Baret P.V."/>
            <person name="Wincker P."/>
            <person name="Gaillardin C."/>
            <person name="Dujon B."/>
            <person name="Souciet J.L."/>
        </authorList>
    </citation>
    <scope>NUCLEOTIDE SEQUENCE [LARGE SCALE GENOMIC DNA]</scope>
    <source>
        <strain evidence="13">ATCC MYA-4447 / BCRC 22081 / CBS 7064 / NBRC 10061 / NRRL Y-12695</strain>
    </source>
</reference>
<dbReference type="AlphaFoldDB" id="G8YB82"/>
<dbReference type="OrthoDB" id="19932at2759"/>
<evidence type="ECO:0000256" key="7">
    <source>
        <dbReference type="SAM" id="MobiDB-lite"/>
    </source>
</evidence>
<accession>G8YB82</accession>
<keyword evidence="6 8" id="KW-0472">Membrane</keyword>
<feature type="domain" description="GOST seven transmembrane" evidence="10">
    <location>
        <begin position="191"/>
        <end position="460"/>
    </location>
</feature>
<feature type="transmembrane region" description="Helical" evidence="8">
    <location>
        <begin position="268"/>
        <end position="296"/>
    </location>
</feature>
<feature type="transmembrane region" description="Helical" evidence="8">
    <location>
        <begin position="437"/>
        <end position="454"/>
    </location>
</feature>
<sequence length="570" mass="64437">MKYSGSCSLRLFLLYFFFTLEVVNANLVKFDVRKSSVCSGIYSKKDWGGGSSPSIEFVLEQFGSKKYDHKGGNSGDDDHISLTYVVFEYKDLDKLGYPLSNGERIYICNDEAIKSGYCKEDEKWSVIVNSKTSNSTIKTGDLKHLGPAKLEYDVKNTGLYCLYTISRFEDKYRGLVNFQNAFGYLSGSDIPKLPAYGILTICYAMVLALYGFQFYKKRNQNQILPLQRYLLGMLGVLTFDSMVVWSYYDLVNRTKNPSSGFVTFYMLFLSLMNSIKTTFSFFILLCIALGYGVVLLKLKKSVMLKCKILAGAHFAANMLYLVATYYSGGSGIGSGSDWSDDSSGTGVKDLFPIIPVAITLTVYYLSILTSIRQTTVSLNKQRQVIKLQLYKKLFFIIFFSVVMTFAGLVLSTFAYLSMSTTQAIEEDWKSAFFVFDFWPSVVYFFAFLGVAWLWRPTETSYMLAVSQQVSTREGQDDDLEDHVNTEPGYHQGREFELDDLSLISHSDNENQDQDRNSFELHDDGVATKGNNSSTNFSPENTPEAGNTLFELGDESDDEHKHDDRLHAKDD</sequence>
<evidence type="ECO:0000259" key="11">
    <source>
        <dbReference type="Pfam" id="PF21902"/>
    </source>
</evidence>
<name>G8YB82_PICSO</name>
<feature type="transmembrane region" description="Helical" evidence="8">
    <location>
        <begin position="350"/>
        <end position="372"/>
    </location>
</feature>
<dbReference type="OMA" id="WIAYEVY"/>
<comment type="subcellular location">
    <subcellularLocation>
        <location evidence="1">Membrane</location>
        <topology evidence="1">Multi-pass membrane protein</topology>
    </subcellularLocation>
</comment>
<dbReference type="GO" id="GO:0042147">
    <property type="term" value="P:retrograde transport, endosome to Golgi"/>
    <property type="evidence" value="ECO:0007669"/>
    <property type="project" value="TreeGrafter"/>
</dbReference>
<feature type="transmembrane region" description="Helical" evidence="8">
    <location>
        <begin position="308"/>
        <end position="328"/>
    </location>
</feature>
<dbReference type="GO" id="GO:0005829">
    <property type="term" value="C:cytosol"/>
    <property type="evidence" value="ECO:0007669"/>
    <property type="project" value="GOC"/>
</dbReference>
<dbReference type="Proteomes" id="UP000005222">
    <property type="component" value="Chromosome J"/>
</dbReference>
<evidence type="ECO:0000256" key="9">
    <source>
        <dbReference type="SAM" id="SignalP"/>
    </source>
</evidence>
<keyword evidence="3 8" id="KW-0812">Transmembrane</keyword>
<dbReference type="InterPro" id="IPR053938">
    <property type="entry name" value="PTM1-like_N"/>
</dbReference>
<dbReference type="EMBL" id="FO082050">
    <property type="protein sequence ID" value="CCE82213.1"/>
    <property type="molecule type" value="Genomic_DNA"/>
</dbReference>
<dbReference type="GO" id="GO:0005794">
    <property type="term" value="C:Golgi apparatus"/>
    <property type="evidence" value="ECO:0007669"/>
    <property type="project" value="TreeGrafter"/>
</dbReference>
<dbReference type="PANTHER" id="PTHR21229">
    <property type="entry name" value="LUNG SEVEN TRANSMEMBRANE RECEPTOR"/>
    <property type="match status" value="1"/>
</dbReference>
<keyword evidence="4 9" id="KW-0732">Signal</keyword>
<dbReference type="HOGENOM" id="CLU_024065_1_0_1"/>
<dbReference type="InterPro" id="IPR009637">
    <property type="entry name" value="GPR107/GPR108-like"/>
</dbReference>
<evidence type="ECO:0000313" key="12">
    <source>
        <dbReference type="EMBL" id="CCE82213.1"/>
    </source>
</evidence>
<dbReference type="FunCoup" id="G8YB82">
    <property type="interactions" value="1217"/>
</dbReference>
<keyword evidence="13" id="KW-1185">Reference proteome</keyword>
<dbReference type="InterPro" id="IPR053937">
    <property type="entry name" value="GOST_TM"/>
</dbReference>
<evidence type="ECO:0000256" key="1">
    <source>
        <dbReference type="ARBA" id="ARBA00004141"/>
    </source>
</evidence>
<evidence type="ECO:0000256" key="4">
    <source>
        <dbReference type="ARBA" id="ARBA00022729"/>
    </source>
</evidence>
<evidence type="ECO:0000256" key="2">
    <source>
        <dbReference type="ARBA" id="ARBA00007883"/>
    </source>
</evidence>
<dbReference type="Pfam" id="PF21902">
    <property type="entry name" value="PTM1-like_N"/>
    <property type="match status" value="1"/>
</dbReference>
<feature type="region of interest" description="Disordered" evidence="7">
    <location>
        <begin position="521"/>
        <end position="570"/>
    </location>
</feature>
<feature type="signal peptide" evidence="9">
    <location>
        <begin position="1"/>
        <end position="25"/>
    </location>
</feature>
<evidence type="ECO:0000259" key="10">
    <source>
        <dbReference type="Pfam" id="PF06814"/>
    </source>
</evidence>
<dbReference type="InParanoid" id="G8YB82"/>
<gene>
    <name evidence="12" type="primary">Piso0_001926</name>
    <name evidence="12" type="ORF">GNLVRS01_PISO0J00911g</name>
</gene>
<feature type="transmembrane region" description="Helical" evidence="8">
    <location>
        <begin position="393"/>
        <end position="417"/>
    </location>
</feature>
<dbReference type="STRING" id="559304.G8YB82"/>
<organism evidence="12 13">
    <name type="scientific">Pichia sorbitophila (strain ATCC MYA-4447 / BCRC 22081 / CBS 7064 / NBRC 10061 / NRRL Y-12695)</name>
    <name type="common">Hybrid yeast</name>
    <dbReference type="NCBI Taxonomy" id="559304"/>
    <lineage>
        <taxon>Eukaryota</taxon>
        <taxon>Fungi</taxon>
        <taxon>Dikarya</taxon>
        <taxon>Ascomycota</taxon>
        <taxon>Saccharomycotina</taxon>
        <taxon>Pichiomycetes</taxon>
        <taxon>Debaryomycetaceae</taxon>
        <taxon>Millerozyma</taxon>
    </lineage>
</organism>
<keyword evidence="5 8" id="KW-1133">Transmembrane helix</keyword>
<dbReference type="Pfam" id="PF06814">
    <property type="entry name" value="GOST_TM"/>
    <property type="match status" value="1"/>
</dbReference>
<feature type="compositionally biased region" description="Polar residues" evidence="7">
    <location>
        <begin position="528"/>
        <end position="544"/>
    </location>
</feature>
<dbReference type="GO" id="GO:0016020">
    <property type="term" value="C:membrane"/>
    <property type="evidence" value="ECO:0007669"/>
    <property type="project" value="UniProtKB-SubCell"/>
</dbReference>
<evidence type="ECO:0000256" key="8">
    <source>
        <dbReference type="SAM" id="Phobius"/>
    </source>
</evidence>
<evidence type="ECO:0000256" key="3">
    <source>
        <dbReference type="ARBA" id="ARBA00022692"/>
    </source>
</evidence>
<evidence type="ECO:0000256" key="5">
    <source>
        <dbReference type="ARBA" id="ARBA00022989"/>
    </source>
</evidence>
<comment type="similarity">
    <text evidence="2">Belongs to the LU7TM family.</text>
</comment>
<dbReference type="PANTHER" id="PTHR21229:SF1">
    <property type="entry name" value="GH17801P"/>
    <property type="match status" value="1"/>
</dbReference>
<feature type="transmembrane region" description="Helical" evidence="8">
    <location>
        <begin position="227"/>
        <end position="248"/>
    </location>
</feature>
<feature type="chain" id="PRO_5003519025" evidence="9">
    <location>
        <begin position="26"/>
        <end position="570"/>
    </location>
</feature>
<feature type="domain" description="PTM1-like N-terminal" evidence="11">
    <location>
        <begin position="35"/>
        <end position="180"/>
    </location>
</feature>
<feature type="compositionally biased region" description="Basic and acidic residues" evidence="7">
    <location>
        <begin position="557"/>
        <end position="570"/>
    </location>
</feature>
<evidence type="ECO:0000256" key="6">
    <source>
        <dbReference type="ARBA" id="ARBA00023136"/>
    </source>
</evidence>
<evidence type="ECO:0000313" key="13">
    <source>
        <dbReference type="Proteomes" id="UP000005222"/>
    </source>
</evidence>
<proteinExistence type="inferred from homology"/>